<feature type="domain" description="HTH marR-type" evidence="1">
    <location>
        <begin position="12"/>
        <end position="149"/>
    </location>
</feature>
<dbReference type="InterPro" id="IPR036390">
    <property type="entry name" value="WH_DNA-bd_sf"/>
</dbReference>
<sequence length="160" mass="17309">MIADPDFEAISSACTFFQLRKLTRTVSRLYDRHLAAAGLKTTQFSVLVHVSVKALPMMQLAALLGAERTTLTRNLKPLADAGWLTVAPGPDPRQRIVTITEAGRAKVRHARHAWRAAQDEMGNLLGAGALNTLHQDLSALQSKLEKLEAGGKDGEENDGA</sequence>
<proteinExistence type="predicted"/>
<dbReference type="Pfam" id="PF12802">
    <property type="entry name" value="MarR_2"/>
    <property type="match status" value="1"/>
</dbReference>
<dbReference type="AlphaFoldDB" id="A0A7X2ITW5"/>
<protein>
    <submittedName>
        <fullName evidence="2">MarR family transcriptional regulator</fullName>
    </submittedName>
</protein>
<dbReference type="InterPro" id="IPR036388">
    <property type="entry name" value="WH-like_DNA-bd_sf"/>
</dbReference>
<name>A0A7X2ITW5_9BURK</name>
<dbReference type="GO" id="GO:0006950">
    <property type="term" value="P:response to stress"/>
    <property type="evidence" value="ECO:0007669"/>
    <property type="project" value="TreeGrafter"/>
</dbReference>
<gene>
    <name evidence="2" type="ORF">GJ700_29895</name>
</gene>
<dbReference type="EMBL" id="WKJJ01000025">
    <property type="protein sequence ID" value="MRV75934.1"/>
    <property type="molecule type" value="Genomic_DNA"/>
</dbReference>
<dbReference type="SUPFAM" id="SSF46785">
    <property type="entry name" value="Winged helix' DNA-binding domain"/>
    <property type="match status" value="1"/>
</dbReference>
<dbReference type="InterPro" id="IPR000835">
    <property type="entry name" value="HTH_MarR-typ"/>
</dbReference>
<dbReference type="GO" id="GO:0003700">
    <property type="term" value="F:DNA-binding transcription factor activity"/>
    <property type="evidence" value="ECO:0007669"/>
    <property type="project" value="InterPro"/>
</dbReference>
<dbReference type="SMART" id="SM00347">
    <property type="entry name" value="HTH_MARR"/>
    <property type="match status" value="1"/>
</dbReference>
<evidence type="ECO:0000313" key="3">
    <source>
        <dbReference type="Proteomes" id="UP000446768"/>
    </source>
</evidence>
<dbReference type="PANTHER" id="PTHR33164:SF105">
    <property type="entry name" value="TRANSCRIPTIONAL REPRESSOR PROTEIN-RELATED"/>
    <property type="match status" value="1"/>
</dbReference>
<dbReference type="InterPro" id="IPR039422">
    <property type="entry name" value="MarR/SlyA-like"/>
</dbReference>
<dbReference type="PROSITE" id="PS50995">
    <property type="entry name" value="HTH_MARR_2"/>
    <property type="match status" value="1"/>
</dbReference>
<accession>A0A7X2ITW5</accession>
<evidence type="ECO:0000259" key="1">
    <source>
        <dbReference type="PROSITE" id="PS50995"/>
    </source>
</evidence>
<organism evidence="2 3">
    <name type="scientific">Pseudoduganella rivuli</name>
    <dbReference type="NCBI Taxonomy" id="2666085"/>
    <lineage>
        <taxon>Bacteria</taxon>
        <taxon>Pseudomonadati</taxon>
        <taxon>Pseudomonadota</taxon>
        <taxon>Betaproteobacteria</taxon>
        <taxon>Burkholderiales</taxon>
        <taxon>Oxalobacteraceae</taxon>
        <taxon>Telluria group</taxon>
        <taxon>Pseudoduganella</taxon>
    </lineage>
</organism>
<dbReference type="PANTHER" id="PTHR33164">
    <property type="entry name" value="TRANSCRIPTIONAL REGULATOR, MARR FAMILY"/>
    <property type="match status" value="1"/>
</dbReference>
<dbReference type="RefSeq" id="WP_154380944.1">
    <property type="nucleotide sequence ID" value="NZ_WKJJ01000025.1"/>
</dbReference>
<comment type="caution">
    <text evidence="2">The sequence shown here is derived from an EMBL/GenBank/DDBJ whole genome shotgun (WGS) entry which is preliminary data.</text>
</comment>
<dbReference type="Gene3D" id="1.10.10.10">
    <property type="entry name" value="Winged helix-like DNA-binding domain superfamily/Winged helix DNA-binding domain"/>
    <property type="match status" value="1"/>
</dbReference>
<keyword evidence="3" id="KW-1185">Reference proteome</keyword>
<reference evidence="2 3" key="1">
    <citation type="submission" date="2019-11" db="EMBL/GenBank/DDBJ databases">
        <title>Novel species isolated from a subtropical stream in China.</title>
        <authorList>
            <person name="Lu H."/>
        </authorList>
    </citation>
    <scope>NUCLEOTIDE SEQUENCE [LARGE SCALE GENOMIC DNA]</scope>
    <source>
        <strain evidence="2 3">FT92W</strain>
    </source>
</reference>
<evidence type="ECO:0000313" key="2">
    <source>
        <dbReference type="EMBL" id="MRV75934.1"/>
    </source>
</evidence>
<dbReference type="Proteomes" id="UP000446768">
    <property type="component" value="Unassembled WGS sequence"/>
</dbReference>